<name>A0AAJ1VP21_9LACO</name>
<dbReference type="PANTHER" id="PTHR10204">
    <property type="entry name" value="NAD P H OXIDOREDUCTASE-RELATED"/>
    <property type="match status" value="1"/>
</dbReference>
<organism evidence="4 5">
    <name type="scientific">Oenococcus sicerae</name>
    <dbReference type="NCBI Taxonomy" id="2203724"/>
    <lineage>
        <taxon>Bacteria</taxon>
        <taxon>Bacillati</taxon>
        <taxon>Bacillota</taxon>
        <taxon>Bacilli</taxon>
        <taxon>Lactobacillales</taxon>
        <taxon>Lactobacillaceae</taxon>
        <taxon>Oenococcus</taxon>
    </lineage>
</organism>
<evidence type="ECO:0000313" key="4">
    <source>
        <dbReference type="EMBL" id="MDN6900399.1"/>
    </source>
</evidence>
<dbReference type="AlphaFoldDB" id="A0AAJ1VP21"/>
<dbReference type="EMBL" id="SDWY01000002">
    <property type="protein sequence ID" value="MDN6900399.1"/>
    <property type="molecule type" value="Genomic_DNA"/>
</dbReference>
<evidence type="ECO:0000313" key="5">
    <source>
        <dbReference type="Proteomes" id="UP001167919"/>
    </source>
</evidence>
<evidence type="ECO:0000259" key="3">
    <source>
        <dbReference type="Pfam" id="PF02525"/>
    </source>
</evidence>
<dbReference type="Proteomes" id="UP001167919">
    <property type="component" value="Unassembled WGS sequence"/>
</dbReference>
<dbReference type="GO" id="GO:0003955">
    <property type="term" value="F:NAD(P)H dehydrogenase (quinone) activity"/>
    <property type="evidence" value="ECO:0007669"/>
    <property type="project" value="TreeGrafter"/>
</dbReference>
<sequence length="189" mass="21542">MNILLVSAYPNAKSFDAAIVKDIADNVPVKNNLKILDLYADDFQPVLYFDNDHPRRELKNDPEMAKYRDLFTWAKQIIFVFPIWWGGMPAILKDFVDRLIVAGFAYRYVDGHPTGLLTGRNAWIVTTYDSDNYAAHGEIDYGYVLKNQVLLMSGIRTTASFQLGNMKHTEADKRESFLEKIKNAAQTLG</sequence>
<protein>
    <submittedName>
        <fullName evidence="4">Flavodoxin family protein</fullName>
    </submittedName>
</protein>
<dbReference type="GO" id="GO:0005829">
    <property type="term" value="C:cytosol"/>
    <property type="evidence" value="ECO:0007669"/>
    <property type="project" value="TreeGrafter"/>
</dbReference>
<gene>
    <name evidence="4" type="ORF">EVC35_05190</name>
</gene>
<evidence type="ECO:0000256" key="1">
    <source>
        <dbReference type="ARBA" id="ARBA00006252"/>
    </source>
</evidence>
<comment type="similarity">
    <text evidence="1">Belongs to the NAD(P)H dehydrogenase (quinone) family.</text>
</comment>
<dbReference type="Pfam" id="PF02525">
    <property type="entry name" value="Flavodoxin_2"/>
    <property type="match status" value="1"/>
</dbReference>
<evidence type="ECO:0000256" key="2">
    <source>
        <dbReference type="ARBA" id="ARBA00023002"/>
    </source>
</evidence>
<reference evidence="4" key="1">
    <citation type="submission" date="2019-01" db="EMBL/GenBank/DDBJ databases">
        <title>Oenococcus sicerae UCMA17102.</title>
        <authorList>
            <person name="Cousin F.J."/>
            <person name="Le Guellec R."/>
            <person name="Cretenet M."/>
        </authorList>
    </citation>
    <scope>NUCLEOTIDE SEQUENCE</scope>
    <source>
        <strain evidence="4">UCMA17102</strain>
    </source>
</reference>
<dbReference type="InterPro" id="IPR029039">
    <property type="entry name" value="Flavoprotein-like_sf"/>
</dbReference>
<dbReference type="Gene3D" id="3.40.50.360">
    <property type="match status" value="1"/>
</dbReference>
<comment type="caution">
    <text evidence="4">The sequence shown here is derived from an EMBL/GenBank/DDBJ whole genome shotgun (WGS) entry which is preliminary data.</text>
</comment>
<dbReference type="InterPro" id="IPR051545">
    <property type="entry name" value="NAD(P)H_dehydrogenase_qn"/>
</dbReference>
<keyword evidence="2" id="KW-0560">Oxidoreductase</keyword>
<dbReference type="InterPro" id="IPR003680">
    <property type="entry name" value="Flavodoxin_fold"/>
</dbReference>
<dbReference type="PANTHER" id="PTHR10204:SF34">
    <property type="entry name" value="NAD(P)H DEHYDROGENASE [QUINONE] 1 ISOFORM 1"/>
    <property type="match status" value="1"/>
</dbReference>
<proteinExistence type="inferred from homology"/>
<feature type="domain" description="Flavodoxin-like fold" evidence="3">
    <location>
        <begin position="1"/>
        <end position="183"/>
    </location>
</feature>
<accession>A0AAJ1VP21</accession>
<dbReference type="SUPFAM" id="SSF52218">
    <property type="entry name" value="Flavoproteins"/>
    <property type="match status" value="1"/>
</dbReference>
<dbReference type="RefSeq" id="WP_301711154.1">
    <property type="nucleotide sequence ID" value="NZ_SDWY01000002.1"/>
</dbReference>